<dbReference type="PROSITE" id="PS50005">
    <property type="entry name" value="TPR"/>
    <property type="match status" value="1"/>
</dbReference>
<dbReference type="PANTHER" id="PTHR44749">
    <property type="entry name" value="SUPPRESSOR OF RPS4-RLD 1"/>
    <property type="match status" value="1"/>
</dbReference>
<dbReference type="AlphaFoldDB" id="A0AAN9LSN0"/>
<dbReference type="InterPro" id="IPR011990">
    <property type="entry name" value="TPR-like_helical_dom_sf"/>
</dbReference>
<sequence length="93" mass="10911">MLQLKTIQPVLQMDRDNKSAYKYLGLTLASTCEYKKAEEAFLKSLQIDRNYLEAWAHDSEHHLSPEDKEYMTIENQNSNAVYLSHFLSREAQE</sequence>
<comment type="caution">
    <text evidence="2">The sequence shown here is derived from an EMBL/GenBank/DDBJ whole genome shotgun (WGS) entry which is preliminary data.</text>
</comment>
<evidence type="ECO:0000313" key="3">
    <source>
        <dbReference type="Proteomes" id="UP001374584"/>
    </source>
</evidence>
<dbReference type="InterPro" id="IPR044650">
    <property type="entry name" value="SRFR1-like"/>
</dbReference>
<dbReference type="EMBL" id="JAYMYR010000009">
    <property type="protein sequence ID" value="KAK7341620.1"/>
    <property type="molecule type" value="Genomic_DNA"/>
</dbReference>
<dbReference type="PANTHER" id="PTHR44749:SF1">
    <property type="entry name" value="TETRATRICOPEPTIDE-LIKE HELICAL DOMAIN-CONTAINING PROTEIN"/>
    <property type="match status" value="1"/>
</dbReference>
<gene>
    <name evidence="2" type="ORF">VNO80_24557</name>
</gene>
<evidence type="ECO:0000313" key="2">
    <source>
        <dbReference type="EMBL" id="KAK7341620.1"/>
    </source>
</evidence>
<protein>
    <recommendedName>
        <fullName evidence="4">Tetratricopeptide repeat protein</fullName>
    </recommendedName>
</protein>
<reference evidence="2 3" key="1">
    <citation type="submission" date="2024-01" db="EMBL/GenBank/DDBJ databases">
        <title>The genomes of 5 underutilized Papilionoideae crops provide insights into root nodulation and disease resistanc.</title>
        <authorList>
            <person name="Jiang F."/>
        </authorList>
    </citation>
    <scope>NUCLEOTIDE SEQUENCE [LARGE SCALE GENOMIC DNA]</scope>
    <source>
        <strain evidence="2">JINMINGXINNONG_FW02</strain>
        <tissue evidence="2">Leaves</tissue>
    </source>
</reference>
<proteinExistence type="predicted"/>
<keyword evidence="1" id="KW-0802">TPR repeat</keyword>
<evidence type="ECO:0008006" key="4">
    <source>
        <dbReference type="Google" id="ProtNLM"/>
    </source>
</evidence>
<accession>A0AAN9LSN0</accession>
<dbReference type="SUPFAM" id="SSF48452">
    <property type="entry name" value="TPR-like"/>
    <property type="match status" value="1"/>
</dbReference>
<dbReference type="Gene3D" id="1.25.40.10">
    <property type="entry name" value="Tetratricopeptide repeat domain"/>
    <property type="match status" value="1"/>
</dbReference>
<organism evidence="2 3">
    <name type="scientific">Phaseolus coccineus</name>
    <name type="common">Scarlet runner bean</name>
    <name type="synonym">Phaseolus multiflorus</name>
    <dbReference type="NCBI Taxonomy" id="3886"/>
    <lineage>
        <taxon>Eukaryota</taxon>
        <taxon>Viridiplantae</taxon>
        <taxon>Streptophyta</taxon>
        <taxon>Embryophyta</taxon>
        <taxon>Tracheophyta</taxon>
        <taxon>Spermatophyta</taxon>
        <taxon>Magnoliopsida</taxon>
        <taxon>eudicotyledons</taxon>
        <taxon>Gunneridae</taxon>
        <taxon>Pentapetalae</taxon>
        <taxon>rosids</taxon>
        <taxon>fabids</taxon>
        <taxon>Fabales</taxon>
        <taxon>Fabaceae</taxon>
        <taxon>Papilionoideae</taxon>
        <taxon>50 kb inversion clade</taxon>
        <taxon>NPAAA clade</taxon>
        <taxon>indigoferoid/millettioid clade</taxon>
        <taxon>Phaseoleae</taxon>
        <taxon>Phaseolus</taxon>
    </lineage>
</organism>
<evidence type="ECO:0000256" key="1">
    <source>
        <dbReference type="PROSITE-ProRule" id="PRU00339"/>
    </source>
</evidence>
<dbReference type="Proteomes" id="UP001374584">
    <property type="component" value="Unassembled WGS sequence"/>
</dbReference>
<dbReference type="GO" id="GO:0045892">
    <property type="term" value="P:negative regulation of DNA-templated transcription"/>
    <property type="evidence" value="ECO:0007669"/>
    <property type="project" value="InterPro"/>
</dbReference>
<feature type="repeat" description="TPR" evidence="1">
    <location>
        <begin position="18"/>
        <end position="51"/>
    </location>
</feature>
<name>A0AAN9LSN0_PHACN</name>
<keyword evidence="3" id="KW-1185">Reference proteome</keyword>
<dbReference type="InterPro" id="IPR019734">
    <property type="entry name" value="TPR_rpt"/>
</dbReference>